<name>A0A6C0BA94_9ZZZZ</name>
<proteinExistence type="predicted"/>
<reference evidence="1" key="1">
    <citation type="journal article" date="2020" name="Nature">
        <title>Giant virus diversity and host interactions through global metagenomics.</title>
        <authorList>
            <person name="Schulz F."/>
            <person name="Roux S."/>
            <person name="Paez-Espino D."/>
            <person name="Jungbluth S."/>
            <person name="Walsh D.A."/>
            <person name="Denef V.J."/>
            <person name="McMahon K.D."/>
            <person name="Konstantinidis K.T."/>
            <person name="Eloe-Fadrosh E.A."/>
            <person name="Kyrpides N.C."/>
            <person name="Woyke T."/>
        </authorList>
    </citation>
    <scope>NUCLEOTIDE SEQUENCE</scope>
    <source>
        <strain evidence="1">GVMAG-M-3300010158-55</strain>
    </source>
</reference>
<sequence length="98" mass="11500">MESFTATIITVAPSNPIEYLQDFMKSTFAKLGFTITHFHPTIYQNIFAHIKFDFHIEQEDGTFDYQERKTCAINMLRRLKKAPIEITHTPGHYWSMSL</sequence>
<evidence type="ECO:0000313" key="1">
    <source>
        <dbReference type="EMBL" id="QHS88383.1"/>
    </source>
</evidence>
<dbReference type="AlphaFoldDB" id="A0A6C0BA94"/>
<protein>
    <submittedName>
        <fullName evidence="1">Uncharacterized protein</fullName>
    </submittedName>
</protein>
<dbReference type="EMBL" id="MN739096">
    <property type="protein sequence ID" value="QHS88383.1"/>
    <property type="molecule type" value="Genomic_DNA"/>
</dbReference>
<organism evidence="1">
    <name type="scientific">viral metagenome</name>
    <dbReference type="NCBI Taxonomy" id="1070528"/>
    <lineage>
        <taxon>unclassified sequences</taxon>
        <taxon>metagenomes</taxon>
        <taxon>organismal metagenomes</taxon>
    </lineage>
</organism>
<accession>A0A6C0BA94</accession>